<name>A5TV56_FUSNP</name>
<protein>
    <submittedName>
        <fullName evidence="1">Uncharacterized protein</fullName>
    </submittedName>
</protein>
<evidence type="ECO:0000313" key="1">
    <source>
        <dbReference type="EMBL" id="EDK88781.1"/>
    </source>
</evidence>
<sequence>MLKSFLIIFLDITMKLQHKKFLTKKLNNKN</sequence>
<accession>A5TV56</accession>
<dbReference type="Proteomes" id="UP000001921">
    <property type="component" value="Chromosome"/>
</dbReference>
<organism evidence="1">
    <name type="scientific">Fusobacterium polymorphum ATCC 10953</name>
    <dbReference type="NCBI Taxonomy" id="393480"/>
    <lineage>
        <taxon>Bacteria</taxon>
        <taxon>Fusobacteriati</taxon>
        <taxon>Fusobacteriota</taxon>
        <taxon>Fusobacteriia</taxon>
        <taxon>Fusobacteriales</taxon>
        <taxon>Fusobacteriaceae</taxon>
        <taxon>Fusobacterium</taxon>
    </lineage>
</organism>
<dbReference type="HOGENOM" id="CLU_3403715_0_0_0"/>
<proteinExistence type="predicted"/>
<dbReference type="EMBL" id="CM000440">
    <property type="protein sequence ID" value="EDK88781.1"/>
    <property type="molecule type" value="Genomic_DNA"/>
</dbReference>
<reference evidence="1" key="2">
    <citation type="submission" date="2007-05" db="EMBL/GenBank/DDBJ databases">
        <title>Genome sequence of Fusobacterium nucleatum subspecies polymorphum - a genetically tractable Fusobacterium.</title>
        <authorList>
            <person name="Karpathy S.E."/>
            <person name="Xiang Q."/>
            <person name="Gioia J."/>
            <person name="Jiang H."/>
            <person name="Liu Y."/>
            <person name="Petrosino J.F."/>
            <person name="Yerrapragada S."/>
            <person name="Fox G.E."/>
            <person name="Kinder Haake S."/>
            <person name="Weinstock G.M."/>
            <person name="Highlander S.K."/>
        </authorList>
    </citation>
    <scope>NUCLEOTIDE SEQUENCE [LARGE SCALE GENOMIC DNA]</scope>
    <source>
        <strain evidence="1">ATCC 10953</strain>
    </source>
</reference>
<gene>
    <name evidence="1" type="ORF">FNP_0985</name>
</gene>
<reference evidence="1" key="1">
    <citation type="submission" date="2006-07" db="EMBL/GenBank/DDBJ databases">
        <authorList>
            <person name="Qin X."/>
            <person name="Weinstock G.M."/>
        </authorList>
    </citation>
    <scope>NUCLEOTIDE SEQUENCE [LARGE SCALE GENOMIC DNA]</scope>
    <source>
        <strain evidence="1">ATCC 10953</strain>
    </source>
</reference>
<dbReference type="AlphaFoldDB" id="A5TV56"/>